<dbReference type="GO" id="GO:0009228">
    <property type="term" value="P:thiamine biosynthetic process"/>
    <property type="evidence" value="ECO:0007669"/>
    <property type="project" value="InterPro"/>
</dbReference>
<keyword evidence="4" id="KW-1185">Reference proteome</keyword>
<sequence>MKRHSVSIILLTFLLLFTSACGMGDPSSQSDSTTGQLKPITVVLDWTPNTNHTGLYVARDQGFFKDAGLDVKIIQPGEAGSEKMIATGQAEFAVSNQESVTQARAQGVPIVSIGAIIQHNTSGFASPVAKNIQRPKDFEGKKYGGFGSPIEKQMISSLMTIDQADPNKVKIINSGNIDFFTAVKKDVDFMWIYYAWTGIEAELRGEKLNTVYLTDYSKDLDYYTPVLIAGEKTIKQDPETVRSFMKAVSQGYEFSIQNPEQAADILIKAEPDLDPDLVKKSQAWLSKRYQDDAPRWGEQKVEVWTNYANWLKKYQLLEGEFDPATAFTNDFLPKGE</sequence>
<organism evidence="3 4">
    <name type="scientific">Hazenella coriacea</name>
    <dbReference type="NCBI Taxonomy" id="1179467"/>
    <lineage>
        <taxon>Bacteria</taxon>
        <taxon>Bacillati</taxon>
        <taxon>Bacillota</taxon>
        <taxon>Bacilli</taxon>
        <taxon>Bacillales</taxon>
        <taxon>Thermoactinomycetaceae</taxon>
        <taxon>Hazenella</taxon>
    </lineage>
</organism>
<feature type="signal peptide" evidence="1">
    <location>
        <begin position="1"/>
        <end position="22"/>
    </location>
</feature>
<dbReference type="InterPro" id="IPR015168">
    <property type="entry name" value="SsuA/THI5"/>
</dbReference>
<name>A0A4V2UVI1_9BACL</name>
<protein>
    <submittedName>
        <fullName evidence="3">ABC-type nitrate/sulfonate/bicarbonate transport system substrate-binding protein</fullName>
    </submittedName>
</protein>
<dbReference type="PROSITE" id="PS51257">
    <property type="entry name" value="PROKAR_LIPOPROTEIN"/>
    <property type="match status" value="1"/>
</dbReference>
<gene>
    <name evidence="3" type="ORF">EDD58_102489</name>
</gene>
<dbReference type="SUPFAM" id="SSF53850">
    <property type="entry name" value="Periplasmic binding protein-like II"/>
    <property type="match status" value="1"/>
</dbReference>
<dbReference type="PANTHER" id="PTHR31528:SF3">
    <property type="entry name" value="THIAMINE BIOSYNTHESIS PROTEIN HI_0357-RELATED"/>
    <property type="match status" value="1"/>
</dbReference>
<dbReference type="InterPro" id="IPR027939">
    <property type="entry name" value="NMT1/THI5"/>
</dbReference>
<evidence type="ECO:0000313" key="4">
    <source>
        <dbReference type="Proteomes" id="UP000294937"/>
    </source>
</evidence>
<evidence type="ECO:0000259" key="2">
    <source>
        <dbReference type="Pfam" id="PF09084"/>
    </source>
</evidence>
<evidence type="ECO:0000313" key="3">
    <source>
        <dbReference type="EMBL" id="TCS95907.1"/>
    </source>
</evidence>
<dbReference type="Proteomes" id="UP000294937">
    <property type="component" value="Unassembled WGS sequence"/>
</dbReference>
<dbReference type="Pfam" id="PF09084">
    <property type="entry name" value="NMT1"/>
    <property type="match status" value="1"/>
</dbReference>
<feature type="chain" id="PRO_5039004497" evidence="1">
    <location>
        <begin position="23"/>
        <end position="336"/>
    </location>
</feature>
<proteinExistence type="predicted"/>
<feature type="domain" description="SsuA/THI5-like" evidence="2">
    <location>
        <begin position="49"/>
        <end position="262"/>
    </location>
</feature>
<dbReference type="PANTHER" id="PTHR31528">
    <property type="entry name" value="4-AMINO-5-HYDROXYMETHYL-2-METHYLPYRIMIDINE PHOSPHATE SYNTHASE THI11-RELATED"/>
    <property type="match status" value="1"/>
</dbReference>
<dbReference type="EMBL" id="SMAG01000002">
    <property type="protein sequence ID" value="TCS95907.1"/>
    <property type="molecule type" value="Genomic_DNA"/>
</dbReference>
<evidence type="ECO:0000256" key="1">
    <source>
        <dbReference type="SAM" id="SignalP"/>
    </source>
</evidence>
<reference evidence="3 4" key="1">
    <citation type="submission" date="2019-03" db="EMBL/GenBank/DDBJ databases">
        <title>Genomic Encyclopedia of Type Strains, Phase IV (KMG-IV): sequencing the most valuable type-strain genomes for metagenomic binning, comparative biology and taxonomic classification.</title>
        <authorList>
            <person name="Goeker M."/>
        </authorList>
    </citation>
    <scope>NUCLEOTIDE SEQUENCE [LARGE SCALE GENOMIC DNA]</scope>
    <source>
        <strain evidence="3 4">DSM 45707</strain>
    </source>
</reference>
<comment type="caution">
    <text evidence="3">The sequence shown here is derived from an EMBL/GenBank/DDBJ whole genome shotgun (WGS) entry which is preliminary data.</text>
</comment>
<dbReference type="Gene3D" id="3.40.190.10">
    <property type="entry name" value="Periplasmic binding protein-like II"/>
    <property type="match status" value="2"/>
</dbReference>
<keyword evidence="1" id="KW-0732">Signal</keyword>
<accession>A0A4V2UVI1</accession>
<dbReference type="AlphaFoldDB" id="A0A4V2UVI1"/>